<dbReference type="SUPFAM" id="SSF52047">
    <property type="entry name" value="RNI-like"/>
    <property type="match status" value="1"/>
</dbReference>
<dbReference type="InterPro" id="IPR041245">
    <property type="entry name" value="CARMIL_PH"/>
</dbReference>
<accession>A0A9P1MV82</accession>
<dbReference type="InterPro" id="IPR011993">
    <property type="entry name" value="PH-like_dom_sf"/>
</dbReference>
<dbReference type="GO" id="GO:0005886">
    <property type="term" value="C:plasma membrane"/>
    <property type="evidence" value="ECO:0007669"/>
    <property type="project" value="TreeGrafter"/>
</dbReference>
<dbReference type="InterPro" id="IPR051279">
    <property type="entry name" value="PP1-Reg/Actin-Interact_Protein"/>
</dbReference>
<organism evidence="2 3">
    <name type="scientific">Caenorhabditis angaria</name>
    <dbReference type="NCBI Taxonomy" id="860376"/>
    <lineage>
        <taxon>Eukaryota</taxon>
        <taxon>Metazoa</taxon>
        <taxon>Ecdysozoa</taxon>
        <taxon>Nematoda</taxon>
        <taxon>Chromadorea</taxon>
        <taxon>Rhabditida</taxon>
        <taxon>Rhabditina</taxon>
        <taxon>Rhabditomorpha</taxon>
        <taxon>Rhabditoidea</taxon>
        <taxon>Rhabditidae</taxon>
        <taxon>Peloderinae</taxon>
        <taxon>Caenorhabditis</taxon>
    </lineage>
</organism>
<dbReference type="AlphaFoldDB" id="A0A9P1MV82"/>
<dbReference type="Pfam" id="PF17888">
    <property type="entry name" value="Carm_PH"/>
    <property type="match status" value="1"/>
</dbReference>
<dbReference type="GO" id="GO:0030027">
    <property type="term" value="C:lamellipodium"/>
    <property type="evidence" value="ECO:0007669"/>
    <property type="project" value="TreeGrafter"/>
</dbReference>
<evidence type="ECO:0000313" key="2">
    <source>
        <dbReference type="EMBL" id="CAI5440048.1"/>
    </source>
</evidence>
<sequence length="493" mass="55686">MSMTRSTIGELSDFVQHKPSIILGNKFFDSRCVLQVDVAHKADKFEPRIFVISKFRIFFLIGKTTSSLKIEKSFHVLTIRSIHLVKEDEISISIDDGVHKRKINIKCSDSKRSYAALCDLYEQPYREEVSWDVEKIYTANRLHDLKIDDFSHLLPRDLLPIVGVLQYSSYFTGLICDAIRIPSDVIDVILNVIRKSHNLHKLQLRACALPKDFITLLSSSIHHNPNISLEILDLSKNALDDKKGFTAFSSILPRLTQLKSINLAECQLSDKCLNLLCSGLYNGMTACKSGGMQLAELNLAGNLVKDDISSIINLLSICTSLRILDLSETGIQLDKIWNSLKYGGIQIEKLILSGCNLSKKSDGIQTAKEYFSMALNLQHISFNNTSMPSEYLKAVLLGLAANQQVYSSSQYITVSISIDNNHIGTAWMYFDLATSMKINHTLTYLPYPVLDAFETIQFEPKDRELFWHEQIQKIVCIEDRMAKSKKCRGGESD</sequence>
<dbReference type="OrthoDB" id="18598at2759"/>
<dbReference type="Gene3D" id="3.80.10.10">
    <property type="entry name" value="Ribonuclease Inhibitor"/>
    <property type="match status" value="1"/>
</dbReference>
<dbReference type="PANTHER" id="PTHR24112:SF66">
    <property type="entry name" value="LEUCINE-RICH REPEAT, ISOFORM F"/>
    <property type="match status" value="1"/>
</dbReference>
<dbReference type="GO" id="GO:0034315">
    <property type="term" value="P:regulation of Arp2/3 complex-mediated actin nucleation"/>
    <property type="evidence" value="ECO:0007669"/>
    <property type="project" value="TreeGrafter"/>
</dbReference>
<dbReference type="GO" id="GO:0016477">
    <property type="term" value="P:cell migration"/>
    <property type="evidence" value="ECO:0007669"/>
    <property type="project" value="TreeGrafter"/>
</dbReference>
<proteinExistence type="predicted"/>
<dbReference type="EMBL" id="CANHGI010000001">
    <property type="protein sequence ID" value="CAI5440048.1"/>
    <property type="molecule type" value="Genomic_DNA"/>
</dbReference>
<evidence type="ECO:0000313" key="3">
    <source>
        <dbReference type="Proteomes" id="UP001152747"/>
    </source>
</evidence>
<dbReference type="PANTHER" id="PTHR24112">
    <property type="entry name" value="LEUCINE-RICH REPEAT, ISOFORM F-RELATED"/>
    <property type="match status" value="1"/>
</dbReference>
<gene>
    <name evidence="2" type="ORF">CAMP_LOCUS2685</name>
</gene>
<dbReference type="InterPro" id="IPR032675">
    <property type="entry name" value="LRR_dom_sf"/>
</dbReference>
<feature type="domain" description="CARMIL pleckstrin homology" evidence="1">
    <location>
        <begin position="31"/>
        <end position="102"/>
    </location>
</feature>
<dbReference type="Gene3D" id="2.30.29.30">
    <property type="entry name" value="Pleckstrin-homology domain (PH domain)/Phosphotyrosine-binding domain (PTB)"/>
    <property type="match status" value="1"/>
</dbReference>
<dbReference type="Proteomes" id="UP001152747">
    <property type="component" value="Unassembled WGS sequence"/>
</dbReference>
<keyword evidence="3" id="KW-1185">Reference proteome</keyword>
<comment type="caution">
    <text evidence="2">The sequence shown here is derived from an EMBL/GenBank/DDBJ whole genome shotgun (WGS) entry which is preliminary data.</text>
</comment>
<protein>
    <recommendedName>
        <fullName evidence="1">CARMIL pleckstrin homology domain-containing protein</fullName>
    </recommendedName>
</protein>
<reference evidence="2" key="1">
    <citation type="submission" date="2022-11" db="EMBL/GenBank/DDBJ databases">
        <authorList>
            <person name="Kikuchi T."/>
        </authorList>
    </citation>
    <scope>NUCLEOTIDE SEQUENCE</scope>
    <source>
        <strain evidence="2">PS1010</strain>
    </source>
</reference>
<evidence type="ECO:0000259" key="1">
    <source>
        <dbReference type="Pfam" id="PF17888"/>
    </source>
</evidence>
<name>A0A9P1MV82_9PELO</name>